<gene>
    <name evidence="2" type="ORF">N799_05965</name>
</gene>
<dbReference type="eggNOG" id="ENOG50305HW">
    <property type="taxonomic scope" value="Bacteria"/>
</dbReference>
<protein>
    <submittedName>
        <fullName evidence="2">Uncharacterized protein</fullName>
    </submittedName>
</protein>
<dbReference type="EMBL" id="AVPT01000002">
    <property type="protein sequence ID" value="KGM57596.1"/>
    <property type="molecule type" value="Genomic_DNA"/>
</dbReference>
<dbReference type="Proteomes" id="UP000029989">
    <property type="component" value="Unassembled WGS sequence"/>
</dbReference>
<keyword evidence="3" id="KW-1185">Reference proteome</keyword>
<reference evidence="2 3" key="1">
    <citation type="journal article" date="2015" name="Stand. Genomic Sci.">
        <title>Genomic information of the arsenic-resistant bacterium Lysobacter arseniciresistens type strain ZS79(T) and comparison of Lysobacter draft genomes.</title>
        <authorList>
            <person name="Liu L."/>
            <person name="Zhang S."/>
            <person name="Luo M."/>
            <person name="Wang G."/>
        </authorList>
    </citation>
    <scope>NUCLEOTIDE SEQUENCE [LARGE SCALE GENOMIC DNA]</scope>
    <source>
        <strain evidence="2 3">ZS79</strain>
    </source>
</reference>
<proteinExistence type="predicted"/>
<sequence>MAGALLTTLLALAAPAAAQSLPVTVNASGNTATATVGLPGQVLADLTITFDEASGLSASSLGVSARLVDLSDPTLLARLPDLSLVELDSALPLMITIEPPPLGGLAFHRTARVEVHTHLLDYAPATPYRLIKAPLGGAFRDITSDVSPGSVRARGTTGGFSQFLVVADLRETGSVIDTKFHRLRGLVDGLPVTEQPAFRSRLDAAEAAVRHGDYPAAMAALDAIRAHAAARAGTGIEDEWRAAGGSRNDAGEIIAGAETLQFSIAFLRDYGQ</sequence>
<evidence type="ECO:0000313" key="3">
    <source>
        <dbReference type="Proteomes" id="UP000029989"/>
    </source>
</evidence>
<comment type="caution">
    <text evidence="2">The sequence shown here is derived from an EMBL/GenBank/DDBJ whole genome shotgun (WGS) entry which is preliminary data.</text>
</comment>
<name>A0A0A0F368_9GAMM</name>
<accession>A0A0A0F368</accession>
<dbReference type="AlphaFoldDB" id="A0A0A0F368"/>
<evidence type="ECO:0000313" key="2">
    <source>
        <dbReference type="EMBL" id="KGM57596.1"/>
    </source>
</evidence>
<feature type="chain" id="PRO_5001962085" evidence="1">
    <location>
        <begin position="28"/>
        <end position="272"/>
    </location>
</feature>
<evidence type="ECO:0000256" key="1">
    <source>
        <dbReference type="SAM" id="SignalP"/>
    </source>
</evidence>
<organism evidence="2 3">
    <name type="scientific">Lysobacter arseniciresistens ZS79</name>
    <dbReference type="NCBI Taxonomy" id="913325"/>
    <lineage>
        <taxon>Bacteria</taxon>
        <taxon>Pseudomonadati</taxon>
        <taxon>Pseudomonadota</taxon>
        <taxon>Gammaproteobacteria</taxon>
        <taxon>Lysobacterales</taxon>
        <taxon>Lysobacteraceae</taxon>
        <taxon>Novilysobacter</taxon>
    </lineage>
</organism>
<dbReference type="InterPro" id="IPR046511">
    <property type="entry name" value="DUF6689"/>
</dbReference>
<keyword evidence="1" id="KW-0732">Signal</keyword>
<dbReference type="Pfam" id="PF20396">
    <property type="entry name" value="DUF6689"/>
    <property type="match status" value="1"/>
</dbReference>
<feature type="signal peptide" evidence="1">
    <location>
        <begin position="1"/>
        <end position="27"/>
    </location>
</feature>